<accession>A0AAV4DF57</accession>
<sequence>MGPRQGQISHPRSLSLVDYLPSQRLDQRYFVKSFHTLRENAENLGEICGPYPSPLAIPVCSVDAGVFVKNSSISGSGNIFQDVHWKLGGLVTLERPNQ</sequence>
<comment type="caution">
    <text evidence="1">The sequence shown here is derived from an EMBL/GenBank/DDBJ whole genome shotgun (WGS) entry which is preliminary data.</text>
</comment>
<protein>
    <submittedName>
        <fullName evidence="1">Uncharacterized protein</fullName>
    </submittedName>
</protein>
<name>A0AAV4DF57_9GAST</name>
<dbReference type="AlphaFoldDB" id="A0AAV4DF57"/>
<dbReference type="EMBL" id="BLXT01007821">
    <property type="protein sequence ID" value="GFO42897.1"/>
    <property type="molecule type" value="Genomic_DNA"/>
</dbReference>
<proteinExistence type="predicted"/>
<keyword evidence="2" id="KW-1185">Reference proteome</keyword>
<gene>
    <name evidence="1" type="ORF">PoB_006940200</name>
</gene>
<evidence type="ECO:0000313" key="2">
    <source>
        <dbReference type="Proteomes" id="UP000735302"/>
    </source>
</evidence>
<organism evidence="1 2">
    <name type="scientific">Plakobranchus ocellatus</name>
    <dbReference type="NCBI Taxonomy" id="259542"/>
    <lineage>
        <taxon>Eukaryota</taxon>
        <taxon>Metazoa</taxon>
        <taxon>Spiralia</taxon>
        <taxon>Lophotrochozoa</taxon>
        <taxon>Mollusca</taxon>
        <taxon>Gastropoda</taxon>
        <taxon>Heterobranchia</taxon>
        <taxon>Euthyneura</taxon>
        <taxon>Panpulmonata</taxon>
        <taxon>Sacoglossa</taxon>
        <taxon>Placobranchoidea</taxon>
        <taxon>Plakobranchidae</taxon>
        <taxon>Plakobranchus</taxon>
    </lineage>
</organism>
<evidence type="ECO:0000313" key="1">
    <source>
        <dbReference type="EMBL" id="GFO42897.1"/>
    </source>
</evidence>
<reference evidence="1 2" key="1">
    <citation type="journal article" date="2021" name="Elife">
        <title>Chloroplast acquisition without the gene transfer in kleptoplastic sea slugs, Plakobranchus ocellatus.</title>
        <authorList>
            <person name="Maeda T."/>
            <person name="Takahashi S."/>
            <person name="Yoshida T."/>
            <person name="Shimamura S."/>
            <person name="Takaki Y."/>
            <person name="Nagai Y."/>
            <person name="Toyoda A."/>
            <person name="Suzuki Y."/>
            <person name="Arimoto A."/>
            <person name="Ishii H."/>
            <person name="Satoh N."/>
            <person name="Nishiyama T."/>
            <person name="Hasebe M."/>
            <person name="Maruyama T."/>
            <person name="Minagawa J."/>
            <person name="Obokata J."/>
            <person name="Shigenobu S."/>
        </authorList>
    </citation>
    <scope>NUCLEOTIDE SEQUENCE [LARGE SCALE GENOMIC DNA]</scope>
</reference>
<dbReference type="Proteomes" id="UP000735302">
    <property type="component" value="Unassembled WGS sequence"/>
</dbReference>